<proteinExistence type="predicted"/>
<evidence type="ECO:0000313" key="3">
    <source>
        <dbReference type="Proteomes" id="UP000243950"/>
    </source>
</evidence>
<evidence type="ECO:0000313" key="2">
    <source>
        <dbReference type="EMBL" id="SFE09934.1"/>
    </source>
</evidence>
<dbReference type="Proteomes" id="UP000243950">
    <property type="component" value="Unassembled WGS sequence"/>
</dbReference>
<feature type="chain" id="PRO_5017441008" evidence="1">
    <location>
        <begin position="26"/>
        <end position="35"/>
    </location>
</feature>
<gene>
    <name evidence="2" type="ORF">SAMN05216372_108181</name>
</gene>
<protein>
    <submittedName>
        <fullName evidence="2">Uncharacterized protein</fullName>
    </submittedName>
</protein>
<name>A0A1I1XRL1_PSEOC</name>
<dbReference type="AlphaFoldDB" id="A0A1I1XRL1"/>
<evidence type="ECO:0000256" key="1">
    <source>
        <dbReference type="SAM" id="SignalP"/>
    </source>
</evidence>
<keyword evidence="3" id="KW-1185">Reference proteome</keyword>
<dbReference type="EMBL" id="FOMO01000008">
    <property type="protein sequence ID" value="SFE09934.1"/>
    <property type="molecule type" value="Genomic_DNA"/>
</dbReference>
<accession>A0A1I1XRL1</accession>
<feature type="signal peptide" evidence="1">
    <location>
        <begin position="1"/>
        <end position="25"/>
    </location>
</feature>
<organism evidence="2 3">
    <name type="scientific">Pseudomonas straminea</name>
    <dbReference type="NCBI Taxonomy" id="47882"/>
    <lineage>
        <taxon>Bacteria</taxon>
        <taxon>Pseudomonadati</taxon>
        <taxon>Pseudomonadota</taxon>
        <taxon>Gammaproteobacteria</taxon>
        <taxon>Pseudomonadales</taxon>
        <taxon>Pseudomonadaceae</taxon>
        <taxon>Phytopseudomonas</taxon>
    </lineage>
</organism>
<reference evidence="3" key="1">
    <citation type="submission" date="2016-10" db="EMBL/GenBank/DDBJ databases">
        <authorList>
            <person name="Varghese N."/>
            <person name="Submissions S."/>
        </authorList>
    </citation>
    <scope>NUCLEOTIDE SEQUENCE [LARGE SCALE GENOMIC DNA]</scope>
    <source>
        <strain evidence="3">JCM 2783</strain>
    </source>
</reference>
<sequence length="35" mass="3821">MRKPNKAFAAVLLAATLWQFPLAHAQPDPLPAHVV</sequence>
<keyword evidence="1" id="KW-0732">Signal</keyword>